<dbReference type="InterPro" id="IPR035956">
    <property type="entry name" value="RimP_N_sf"/>
</dbReference>
<comment type="function">
    <text evidence="3">Required for maturation of 30S ribosomal subunits.</text>
</comment>
<dbReference type="InterPro" id="IPR028998">
    <property type="entry name" value="RimP_C"/>
</dbReference>
<keyword evidence="6" id="KW-1185">Reference proteome</keyword>
<keyword evidence="1 3" id="KW-0963">Cytoplasm</keyword>
<dbReference type="SUPFAM" id="SSF75420">
    <property type="entry name" value="YhbC-like, N-terminal domain"/>
    <property type="match status" value="1"/>
</dbReference>
<keyword evidence="2 3" id="KW-0690">Ribosome biogenesis</keyword>
<evidence type="ECO:0000256" key="1">
    <source>
        <dbReference type="ARBA" id="ARBA00022490"/>
    </source>
</evidence>
<dbReference type="EMBL" id="JAUQYP010000001">
    <property type="protein sequence ID" value="MDO8107358.1"/>
    <property type="molecule type" value="Genomic_DNA"/>
</dbReference>
<proteinExistence type="inferred from homology"/>
<evidence type="ECO:0000259" key="4">
    <source>
        <dbReference type="Pfam" id="PF02576"/>
    </source>
</evidence>
<dbReference type="Proteomes" id="UP001232536">
    <property type="component" value="Unassembled WGS sequence"/>
</dbReference>
<gene>
    <name evidence="3 5" type="primary">rimP</name>
    <name evidence="5" type="ORF">Q6348_09140</name>
</gene>
<dbReference type="Gene3D" id="3.30.300.70">
    <property type="entry name" value="RimP-like superfamily, N-terminal"/>
    <property type="match status" value="1"/>
</dbReference>
<feature type="domain" description="Ribosome maturation factor RimP N-terminal" evidence="4">
    <location>
        <begin position="14"/>
        <end position="88"/>
    </location>
</feature>
<dbReference type="Pfam" id="PF02576">
    <property type="entry name" value="RimP_N"/>
    <property type="match status" value="1"/>
</dbReference>
<comment type="similarity">
    <text evidence="3">Belongs to the RimP family.</text>
</comment>
<comment type="subcellular location">
    <subcellularLocation>
        <location evidence="3">Cytoplasm</location>
    </subcellularLocation>
</comment>
<dbReference type="HAMAP" id="MF_01077">
    <property type="entry name" value="RimP"/>
    <property type="match status" value="1"/>
</dbReference>
<evidence type="ECO:0000256" key="2">
    <source>
        <dbReference type="ARBA" id="ARBA00022517"/>
    </source>
</evidence>
<dbReference type="PANTHER" id="PTHR33867">
    <property type="entry name" value="RIBOSOME MATURATION FACTOR RIMP"/>
    <property type="match status" value="1"/>
</dbReference>
<evidence type="ECO:0000256" key="3">
    <source>
        <dbReference type="HAMAP-Rule" id="MF_01077"/>
    </source>
</evidence>
<reference evidence="5 6" key="1">
    <citation type="submission" date="2023-07" db="EMBL/GenBank/DDBJ databases">
        <title>Description of novel actinomycetes strains, isolated from tidal flat sediment.</title>
        <authorList>
            <person name="Lu C."/>
        </authorList>
    </citation>
    <scope>NUCLEOTIDE SEQUENCE [LARGE SCALE GENOMIC DNA]</scope>
    <source>
        <strain evidence="5 6">SYSU T00b441</strain>
    </source>
</reference>
<dbReference type="PANTHER" id="PTHR33867:SF1">
    <property type="entry name" value="RIBOSOME MATURATION FACTOR RIMP"/>
    <property type="match status" value="1"/>
</dbReference>
<evidence type="ECO:0000313" key="6">
    <source>
        <dbReference type="Proteomes" id="UP001232536"/>
    </source>
</evidence>
<dbReference type="CDD" id="cd01734">
    <property type="entry name" value="YlxS_C"/>
    <property type="match status" value="1"/>
</dbReference>
<organism evidence="5 6">
    <name type="scientific">Actinotalea lenta</name>
    <dbReference type="NCBI Taxonomy" id="3064654"/>
    <lineage>
        <taxon>Bacteria</taxon>
        <taxon>Bacillati</taxon>
        <taxon>Actinomycetota</taxon>
        <taxon>Actinomycetes</taxon>
        <taxon>Micrococcales</taxon>
        <taxon>Cellulomonadaceae</taxon>
        <taxon>Actinotalea</taxon>
    </lineage>
</organism>
<accession>A0ABT9D8X5</accession>
<dbReference type="InterPro" id="IPR003728">
    <property type="entry name" value="Ribosome_maturation_RimP"/>
</dbReference>
<evidence type="ECO:0000313" key="5">
    <source>
        <dbReference type="EMBL" id="MDO8107358.1"/>
    </source>
</evidence>
<name>A0ABT9D8X5_9CELL</name>
<protein>
    <recommendedName>
        <fullName evidence="3">Ribosome maturation factor RimP</fullName>
    </recommendedName>
</protein>
<comment type="caution">
    <text evidence="5">The sequence shown here is derived from an EMBL/GenBank/DDBJ whole genome shotgun (WGS) entry which is preliminary data.</text>
</comment>
<sequence>MAPHTPQERVRAAVEPAVAGVGLLLEDVVVTRAGRRSVVRVVVDLPDGPGGVDSDRLADVSRAVSSAMDVADPVAGPYLLEVSTPGTDRPLTEGRHFRRAVGHLVRLTLVDGATRHGRLVAAGSELTLEAADGSTASVPADQVVRGVVEVELSRSADEEGDV</sequence>
<dbReference type="InterPro" id="IPR028989">
    <property type="entry name" value="RimP_N"/>
</dbReference>
<dbReference type="RefSeq" id="WP_304600987.1">
    <property type="nucleotide sequence ID" value="NZ_JAUQYO010000001.1"/>
</dbReference>